<evidence type="ECO:0000256" key="1">
    <source>
        <dbReference type="SAM" id="MobiDB-lite"/>
    </source>
</evidence>
<dbReference type="Proteomes" id="UP000499080">
    <property type="component" value="Unassembled WGS sequence"/>
</dbReference>
<keyword evidence="3" id="KW-1185">Reference proteome</keyword>
<evidence type="ECO:0000313" key="3">
    <source>
        <dbReference type="Proteomes" id="UP000499080"/>
    </source>
</evidence>
<dbReference type="AlphaFoldDB" id="A0A4Y2GTF2"/>
<accession>A0A4Y2GTF2</accession>
<gene>
    <name evidence="2" type="ORF">AVEN_34737_1</name>
</gene>
<feature type="compositionally biased region" description="Polar residues" evidence="1">
    <location>
        <begin position="16"/>
        <end position="25"/>
    </location>
</feature>
<dbReference type="EMBL" id="BGPR01001525">
    <property type="protein sequence ID" value="GBM56036.1"/>
    <property type="molecule type" value="Genomic_DNA"/>
</dbReference>
<proteinExistence type="predicted"/>
<evidence type="ECO:0000313" key="2">
    <source>
        <dbReference type="EMBL" id="GBM56036.1"/>
    </source>
</evidence>
<organism evidence="2 3">
    <name type="scientific">Araneus ventricosus</name>
    <name type="common">Orbweaver spider</name>
    <name type="synonym">Epeira ventricosa</name>
    <dbReference type="NCBI Taxonomy" id="182803"/>
    <lineage>
        <taxon>Eukaryota</taxon>
        <taxon>Metazoa</taxon>
        <taxon>Ecdysozoa</taxon>
        <taxon>Arthropoda</taxon>
        <taxon>Chelicerata</taxon>
        <taxon>Arachnida</taxon>
        <taxon>Araneae</taxon>
        <taxon>Araneomorphae</taxon>
        <taxon>Entelegynae</taxon>
        <taxon>Araneoidea</taxon>
        <taxon>Araneidae</taxon>
        <taxon>Araneus</taxon>
    </lineage>
</organism>
<protein>
    <submittedName>
        <fullName evidence="2">Uncharacterized protein</fullName>
    </submittedName>
</protein>
<feature type="region of interest" description="Disordered" evidence="1">
    <location>
        <begin position="70"/>
        <end position="96"/>
    </location>
</feature>
<reference evidence="2 3" key="1">
    <citation type="journal article" date="2019" name="Sci. Rep.">
        <title>Orb-weaving spider Araneus ventricosus genome elucidates the spidroin gene catalogue.</title>
        <authorList>
            <person name="Kono N."/>
            <person name="Nakamura H."/>
            <person name="Ohtoshi R."/>
            <person name="Moran D.A.P."/>
            <person name="Shinohara A."/>
            <person name="Yoshida Y."/>
            <person name="Fujiwara M."/>
            <person name="Mori M."/>
            <person name="Tomita M."/>
            <person name="Arakawa K."/>
        </authorList>
    </citation>
    <scope>NUCLEOTIDE SEQUENCE [LARGE SCALE GENOMIC DNA]</scope>
</reference>
<comment type="caution">
    <text evidence="2">The sequence shown here is derived from an EMBL/GenBank/DDBJ whole genome shotgun (WGS) entry which is preliminary data.</text>
</comment>
<sequence>MTIATSEHQSVGIHGRQTQQTTSAKLNAEMKGQRKYKPQKIAYLHRLKGNYTLKLSSLFWGCQIVKNGRPPPYAQGHIGGEPEPSKPFSEDGQKVV</sequence>
<feature type="region of interest" description="Disordered" evidence="1">
    <location>
        <begin position="1"/>
        <end position="33"/>
    </location>
</feature>
<name>A0A4Y2GTF2_ARAVE</name>